<comment type="caution">
    <text evidence="2">The sequence shown here is derived from an EMBL/GenBank/DDBJ whole genome shotgun (WGS) entry which is preliminary data.</text>
</comment>
<reference evidence="2" key="1">
    <citation type="journal article" date="2016" name="Int. J. Syst. Evol. Microbiol.">
        <title>Pseudoxanthomonas helianthi sp. nov., isolated from roots of Jerusalem artichoke (Helianthus tuberosus).</title>
        <authorList>
            <person name="Kittiwongwattana C."/>
            <person name="Thawai C."/>
        </authorList>
    </citation>
    <scope>NUCLEOTIDE SEQUENCE</scope>
    <source>
        <strain evidence="2">110414</strain>
    </source>
</reference>
<gene>
    <name evidence="2" type="ORF">J5837_03885</name>
</gene>
<sequence length="124" mass="12219">MLNSVAAGRRLALRAVGCQLVAVMLVALAFLLQGPGAALAAAIGGSGVALGNALAAQVALGGGVVVAGAAFARLLAATLLKWLVAITVLAIALAVWRLAPLPMLAGFAAALVVYPISLNLLRQG</sequence>
<keyword evidence="3" id="KW-1185">Reference proteome</keyword>
<evidence type="ECO:0000256" key="1">
    <source>
        <dbReference type="SAM" id="Phobius"/>
    </source>
</evidence>
<dbReference type="Proteomes" id="UP000673447">
    <property type="component" value="Unassembled WGS sequence"/>
</dbReference>
<protein>
    <recommendedName>
        <fullName evidence="4">ATP synthase I chain</fullName>
    </recommendedName>
</protein>
<feature type="transmembrane region" description="Helical" evidence="1">
    <location>
        <begin position="50"/>
        <end position="72"/>
    </location>
</feature>
<accession>A0A940X1Q6</accession>
<dbReference type="RefSeq" id="WP_210535393.1">
    <property type="nucleotide sequence ID" value="NZ_JAGKTC010000001.1"/>
</dbReference>
<organism evidence="2 3">
    <name type="scientific">Pseudoxanthomonas helianthi</name>
    <dbReference type="NCBI Taxonomy" id="1453541"/>
    <lineage>
        <taxon>Bacteria</taxon>
        <taxon>Pseudomonadati</taxon>
        <taxon>Pseudomonadota</taxon>
        <taxon>Gammaproteobacteria</taxon>
        <taxon>Lysobacterales</taxon>
        <taxon>Lysobacteraceae</taxon>
        <taxon>Pseudoxanthomonas</taxon>
    </lineage>
</organism>
<evidence type="ECO:0008006" key="4">
    <source>
        <dbReference type="Google" id="ProtNLM"/>
    </source>
</evidence>
<dbReference type="EMBL" id="JAGKTC010000001">
    <property type="protein sequence ID" value="MBP3983557.1"/>
    <property type="molecule type" value="Genomic_DNA"/>
</dbReference>
<name>A0A940X1Q6_9GAMM</name>
<dbReference type="AlphaFoldDB" id="A0A940X1Q6"/>
<reference evidence="2" key="2">
    <citation type="submission" date="2021-03" db="EMBL/GenBank/DDBJ databases">
        <authorList>
            <person name="Cao W."/>
        </authorList>
    </citation>
    <scope>NUCLEOTIDE SEQUENCE</scope>
    <source>
        <strain evidence="2">110414</strain>
    </source>
</reference>
<feature type="transmembrane region" description="Helical" evidence="1">
    <location>
        <begin position="104"/>
        <end position="121"/>
    </location>
</feature>
<keyword evidence="1" id="KW-0472">Membrane</keyword>
<evidence type="ECO:0000313" key="3">
    <source>
        <dbReference type="Proteomes" id="UP000673447"/>
    </source>
</evidence>
<evidence type="ECO:0000313" key="2">
    <source>
        <dbReference type="EMBL" id="MBP3983557.1"/>
    </source>
</evidence>
<keyword evidence="1" id="KW-0812">Transmembrane</keyword>
<keyword evidence="1" id="KW-1133">Transmembrane helix</keyword>
<feature type="transmembrane region" description="Helical" evidence="1">
    <location>
        <begin position="79"/>
        <end position="98"/>
    </location>
</feature>
<proteinExistence type="predicted"/>